<dbReference type="Gene3D" id="3.50.50.60">
    <property type="entry name" value="FAD/NAD(P)-binding domain"/>
    <property type="match status" value="2"/>
</dbReference>
<evidence type="ECO:0000259" key="4">
    <source>
        <dbReference type="Pfam" id="PF07992"/>
    </source>
</evidence>
<dbReference type="PRINTS" id="PR00368">
    <property type="entry name" value="FADPNR"/>
</dbReference>
<dbReference type="AlphaFoldDB" id="A0A0F9E2Y9"/>
<dbReference type="InterPro" id="IPR050097">
    <property type="entry name" value="Ferredoxin-NADP_redctase_2"/>
</dbReference>
<dbReference type="Pfam" id="PF07992">
    <property type="entry name" value="Pyr_redox_2"/>
    <property type="match status" value="1"/>
</dbReference>
<dbReference type="SUPFAM" id="SSF51905">
    <property type="entry name" value="FAD/NAD(P)-binding domain"/>
    <property type="match status" value="1"/>
</dbReference>
<dbReference type="CDD" id="cd02976">
    <property type="entry name" value="NrdH"/>
    <property type="match status" value="1"/>
</dbReference>
<dbReference type="EMBL" id="LAZR01029130">
    <property type="protein sequence ID" value="KKL60496.1"/>
    <property type="molecule type" value="Genomic_DNA"/>
</dbReference>
<gene>
    <name evidence="5" type="ORF">LCGC14_2204760</name>
</gene>
<feature type="domain" description="Glutaredoxin" evidence="3">
    <location>
        <begin position="4"/>
        <end position="64"/>
    </location>
</feature>
<dbReference type="PROSITE" id="PS51354">
    <property type="entry name" value="GLUTAREDOXIN_2"/>
    <property type="match status" value="1"/>
</dbReference>
<dbReference type="Gene3D" id="3.40.30.10">
    <property type="entry name" value="Glutaredoxin"/>
    <property type="match status" value="1"/>
</dbReference>
<dbReference type="PANTHER" id="PTHR48105">
    <property type="entry name" value="THIOREDOXIN REDUCTASE 1-RELATED-RELATED"/>
    <property type="match status" value="1"/>
</dbReference>
<keyword evidence="2" id="KW-0560">Oxidoreductase</keyword>
<feature type="domain" description="FAD/NAD(P)-binding" evidence="4">
    <location>
        <begin position="88"/>
        <end position="265"/>
    </location>
</feature>
<organism evidence="5">
    <name type="scientific">marine sediment metagenome</name>
    <dbReference type="NCBI Taxonomy" id="412755"/>
    <lineage>
        <taxon>unclassified sequences</taxon>
        <taxon>metagenomes</taxon>
        <taxon>ecological metagenomes</taxon>
    </lineage>
</organism>
<dbReference type="InterPro" id="IPR036188">
    <property type="entry name" value="FAD/NAD-bd_sf"/>
</dbReference>
<evidence type="ECO:0000256" key="1">
    <source>
        <dbReference type="ARBA" id="ARBA00022630"/>
    </source>
</evidence>
<proteinExistence type="predicted"/>
<dbReference type="InterPro" id="IPR036249">
    <property type="entry name" value="Thioredoxin-like_sf"/>
</dbReference>
<evidence type="ECO:0000256" key="2">
    <source>
        <dbReference type="ARBA" id="ARBA00023002"/>
    </source>
</evidence>
<feature type="non-terminal residue" evidence="5">
    <location>
        <position position="266"/>
    </location>
</feature>
<sequence length="266" mass="28854">MADVKVYGAPWCPDCRRSKQFLGEQRVVYDWIDIDADTEGLRFVEKLQGGGRTIPTIVFPDGSHLLEPSNDELAERLGLSLKAERSYYDLLIVGGGPTGLTAAIYAAREGIDSLVIEKSALGGQAALTERIDNYPGFPEGIQGGELADRIIQQARRYGVELLSAVGVRGIKREGEYVVATTEGGDEYCGQVAIICTGSTYRRLGVPGEEELIGAGIHFCSTCDAPFYRDADELVVIGGGNSGLEEGLFLSKFAKKVRILERSDRLK</sequence>
<keyword evidence="1" id="KW-0285">Flavoprotein</keyword>
<accession>A0A0F9E2Y9</accession>
<dbReference type="GO" id="GO:0016491">
    <property type="term" value="F:oxidoreductase activity"/>
    <property type="evidence" value="ECO:0007669"/>
    <property type="project" value="UniProtKB-KW"/>
</dbReference>
<dbReference type="Pfam" id="PF00462">
    <property type="entry name" value="Glutaredoxin"/>
    <property type="match status" value="1"/>
</dbReference>
<dbReference type="PRINTS" id="PR00469">
    <property type="entry name" value="PNDRDTASEII"/>
</dbReference>
<comment type="caution">
    <text evidence="5">The sequence shown here is derived from an EMBL/GenBank/DDBJ whole genome shotgun (WGS) entry which is preliminary data.</text>
</comment>
<evidence type="ECO:0000313" key="5">
    <source>
        <dbReference type="EMBL" id="KKL60496.1"/>
    </source>
</evidence>
<protein>
    <submittedName>
        <fullName evidence="5">Uncharacterized protein</fullName>
    </submittedName>
</protein>
<dbReference type="SUPFAM" id="SSF52833">
    <property type="entry name" value="Thioredoxin-like"/>
    <property type="match status" value="1"/>
</dbReference>
<dbReference type="InterPro" id="IPR023753">
    <property type="entry name" value="FAD/NAD-binding_dom"/>
</dbReference>
<name>A0A0F9E2Y9_9ZZZZ</name>
<evidence type="ECO:0000259" key="3">
    <source>
        <dbReference type="Pfam" id="PF00462"/>
    </source>
</evidence>
<dbReference type="InterPro" id="IPR002109">
    <property type="entry name" value="Glutaredoxin"/>
</dbReference>
<reference evidence="5" key="1">
    <citation type="journal article" date="2015" name="Nature">
        <title>Complex archaea that bridge the gap between prokaryotes and eukaryotes.</title>
        <authorList>
            <person name="Spang A."/>
            <person name="Saw J.H."/>
            <person name="Jorgensen S.L."/>
            <person name="Zaremba-Niedzwiedzka K."/>
            <person name="Martijn J."/>
            <person name="Lind A.E."/>
            <person name="van Eijk R."/>
            <person name="Schleper C."/>
            <person name="Guy L."/>
            <person name="Ettema T.J."/>
        </authorList>
    </citation>
    <scope>NUCLEOTIDE SEQUENCE</scope>
</reference>